<evidence type="ECO:0000313" key="3">
    <source>
        <dbReference type="Proteomes" id="UP000076552"/>
    </source>
</evidence>
<protein>
    <submittedName>
        <fullName evidence="2">Uncharacterized protein</fullName>
    </submittedName>
</protein>
<keyword evidence="1" id="KW-0732">Signal</keyword>
<dbReference type="AlphaFoldDB" id="A0A161WCE1"/>
<feature type="signal peptide" evidence="1">
    <location>
        <begin position="1"/>
        <end position="18"/>
    </location>
</feature>
<sequence>MRYFPCFLLITALTSVNGQYFCNGGTSADPSIRCAQCDAILNTEEDPTRKQGFPTFRSCRTTGGRCTVKNNAGNDLYG</sequence>
<reference evidence="2 3" key="1">
    <citation type="submission" date="2015-06" db="EMBL/GenBank/DDBJ databases">
        <title>Survival trade-offs in plant roots during colonization by closely related pathogenic and mutualistic fungi.</title>
        <authorList>
            <person name="Hacquard S."/>
            <person name="Kracher B."/>
            <person name="Hiruma K."/>
            <person name="Weinman A."/>
            <person name="Muench P."/>
            <person name="Garrido Oter R."/>
            <person name="Ver Loren van Themaat E."/>
            <person name="Dallerey J.-F."/>
            <person name="Damm U."/>
            <person name="Henrissat B."/>
            <person name="Lespinet O."/>
            <person name="Thon M."/>
            <person name="Kemen E."/>
            <person name="McHardy A.C."/>
            <person name="Schulze-Lefert P."/>
            <person name="O'Connell R.J."/>
        </authorList>
    </citation>
    <scope>NUCLEOTIDE SEQUENCE [LARGE SCALE GENOMIC DNA]</scope>
    <source>
        <strain evidence="2 3">0861</strain>
    </source>
</reference>
<dbReference type="EMBL" id="LFIV01000109">
    <property type="protein sequence ID" value="KZL69343.1"/>
    <property type="molecule type" value="Genomic_DNA"/>
</dbReference>
<gene>
    <name evidence="2" type="ORF">CT0861_08796</name>
</gene>
<evidence type="ECO:0000313" key="2">
    <source>
        <dbReference type="EMBL" id="KZL69343.1"/>
    </source>
</evidence>
<name>A0A161WCE1_9PEZI</name>
<feature type="non-terminal residue" evidence="2">
    <location>
        <position position="78"/>
    </location>
</feature>
<dbReference type="STRING" id="708197.A0A161WCE1"/>
<dbReference type="Proteomes" id="UP000076552">
    <property type="component" value="Unassembled WGS sequence"/>
</dbReference>
<accession>A0A161WCE1</accession>
<feature type="chain" id="PRO_5007828464" evidence="1">
    <location>
        <begin position="19"/>
        <end position="78"/>
    </location>
</feature>
<comment type="caution">
    <text evidence="2">The sequence shown here is derived from an EMBL/GenBank/DDBJ whole genome shotgun (WGS) entry which is preliminary data.</text>
</comment>
<keyword evidence="3" id="KW-1185">Reference proteome</keyword>
<proteinExistence type="predicted"/>
<evidence type="ECO:0000256" key="1">
    <source>
        <dbReference type="SAM" id="SignalP"/>
    </source>
</evidence>
<organism evidence="2 3">
    <name type="scientific">Colletotrichum tofieldiae</name>
    <dbReference type="NCBI Taxonomy" id="708197"/>
    <lineage>
        <taxon>Eukaryota</taxon>
        <taxon>Fungi</taxon>
        <taxon>Dikarya</taxon>
        <taxon>Ascomycota</taxon>
        <taxon>Pezizomycotina</taxon>
        <taxon>Sordariomycetes</taxon>
        <taxon>Hypocreomycetidae</taxon>
        <taxon>Glomerellales</taxon>
        <taxon>Glomerellaceae</taxon>
        <taxon>Colletotrichum</taxon>
        <taxon>Colletotrichum spaethianum species complex</taxon>
    </lineage>
</organism>